<dbReference type="Proteomes" id="UP000799755">
    <property type="component" value="Unassembled WGS sequence"/>
</dbReference>
<accession>A0ACB6QQP2</accession>
<evidence type="ECO:0000313" key="1">
    <source>
        <dbReference type="EMBL" id="KAF2469314.1"/>
    </source>
</evidence>
<protein>
    <submittedName>
        <fullName evidence="1">Uncharacterized protein</fullName>
    </submittedName>
</protein>
<dbReference type="EMBL" id="MU003512">
    <property type="protein sequence ID" value="KAF2469314.1"/>
    <property type="molecule type" value="Genomic_DNA"/>
</dbReference>
<gene>
    <name evidence="1" type="ORF">BDR25DRAFT_356554</name>
</gene>
<evidence type="ECO:0000313" key="2">
    <source>
        <dbReference type="Proteomes" id="UP000799755"/>
    </source>
</evidence>
<proteinExistence type="predicted"/>
<name>A0ACB6QQP2_9PLEO</name>
<keyword evidence="2" id="KW-1185">Reference proteome</keyword>
<organism evidence="1 2">
    <name type="scientific">Lindgomyces ingoldianus</name>
    <dbReference type="NCBI Taxonomy" id="673940"/>
    <lineage>
        <taxon>Eukaryota</taxon>
        <taxon>Fungi</taxon>
        <taxon>Dikarya</taxon>
        <taxon>Ascomycota</taxon>
        <taxon>Pezizomycotina</taxon>
        <taxon>Dothideomycetes</taxon>
        <taxon>Pleosporomycetidae</taxon>
        <taxon>Pleosporales</taxon>
        <taxon>Lindgomycetaceae</taxon>
        <taxon>Lindgomyces</taxon>
    </lineage>
</organism>
<comment type="caution">
    <text evidence="1">The sequence shown here is derived from an EMBL/GenBank/DDBJ whole genome shotgun (WGS) entry which is preliminary data.</text>
</comment>
<sequence>MPIRPADGSAPLSGSGPARIPLVGLNYGSRPWRVRHVWRSQGHEDPKLRFDLPAAPPSSDPNGLHIQYRRRGIERLKQHSELIAFANNGVYGAVNCSSPVNIFELVRSWVEDHYARPFQIAELQKKTQRDAGKPRPDYHVTISLELRILPTIQHFAGTFLVQTNWNRVRFSPPVADPDTTGEYYVLPDSAWARDVEPGFPAPARLGTSGSISFEYNHAFLKVFDPEKENAGIDAGTLVKGTPHVKRLAIDPVEMGDDNQNHLDYPNKVYAAVGFPRELIS</sequence>
<reference evidence="1" key="1">
    <citation type="journal article" date="2020" name="Stud. Mycol.">
        <title>101 Dothideomycetes genomes: a test case for predicting lifestyles and emergence of pathogens.</title>
        <authorList>
            <person name="Haridas S."/>
            <person name="Albert R."/>
            <person name="Binder M."/>
            <person name="Bloem J."/>
            <person name="Labutti K."/>
            <person name="Salamov A."/>
            <person name="Andreopoulos B."/>
            <person name="Baker S."/>
            <person name="Barry K."/>
            <person name="Bills G."/>
            <person name="Bluhm B."/>
            <person name="Cannon C."/>
            <person name="Castanera R."/>
            <person name="Culley D."/>
            <person name="Daum C."/>
            <person name="Ezra D."/>
            <person name="Gonzalez J."/>
            <person name="Henrissat B."/>
            <person name="Kuo A."/>
            <person name="Liang C."/>
            <person name="Lipzen A."/>
            <person name="Lutzoni F."/>
            <person name="Magnuson J."/>
            <person name="Mondo S."/>
            <person name="Nolan M."/>
            <person name="Ohm R."/>
            <person name="Pangilinan J."/>
            <person name="Park H.-J."/>
            <person name="Ramirez L."/>
            <person name="Alfaro M."/>
            <person name="Sun H."/>
            <person name="Tritt A."/>
            <person name="Yoshinaga Y."/>
            <person name="Zwiers L.-H."/>
            <person name="Turgeon B."/>
            <person name="Goodwin S."/>
            <person name="Spatafora J."/>
            <person name="Crous P."/>
            <person name="Grigoriev I."/>
        </authorList>
    </citation>
    <scope>NUCLEOTIDE SEQUENCE</scope>
    <source>
        <strain evidence="1">ATCC 200398</strain>
    </source>
</reference>